<feature type="region of interest" description="Disordered" evidence="7">
    <location>
        <begin position="1"/>
        <end position="53"/>
    </location>
</feature>
<comment type="subcellular location">
    <subcellularLocation>
        <location evidence="1 6">Membrane</location>
        <topology evidence="1 6">Multi-pass membrane protein</topology>
    </subcellularLocation>
</comment>
<comment type="similarity">
    <text evidence="6">Belongs to the ferroportin (FP) (TC 2.A.100) family. SLC40A subfamily.</text>
</comment>
<evidence type="ECO:0000256" key="2">
    <source>
        <dbReference type="ARBA" id="ARBA00022448"/>
    </source>
</evidence>
<dbReference type="Proteomes" id="UP000297910">
    <property type="component" value="Unassembled WGS sequence"/>
</dbReference>
<feature type="compositionally biased region" description="Basic and acidic residues" evidence="7">
    <location>
        <begin position="1"/>
        <end position="19"/>
    </location>
</feature>
<dbReference type="PANTHER" id="PTHR11660:SF57">
    <property type="entry name" value="SOLUTE CARRIER FAMILY 40 MEMBER"/>
    <property type="match status" value="1"/>
</dbReference>
<feature type="transmembrane region" description="Helical" evidence="6">
    <location>
        <begin position="506"/>
        <end position="529"/>
    </location>
</feature>
<sequence>MAIVEEHCSTHAEAIDENRTGGVQMASRSQNLDSGLHLDSGSDSVSDDGGDEDEEDALISNVAEQEVMQTEMNMEMEMEVEMNLNKTQAWALYLSHFLSTWNGRSYEFAAIIFTANAWPDTLVAASIRNLDFNSGIVRTLASICFSSSVGRWVDKSPDRLKTLLATITINRIAVICASILWLFVVESENNPKNDVLLLQSRKDDVTFRDTMKIVTFLPILGFGILEGLSANGNMLSMERDWVVVAAAPEGNQYDLTHLNSSMRRIDLSCKLLAPILISFLISRLGIKFGVIVVGGMSAASWGLEMWSARRVWSSNTRLQKQKEVVNDEVVSDVEVRSLREKFMRGLRLHKEDFRNYFSSKVWIPSMSLSLLHFSALSYGATFITFLLNAGFSLDLITLARAAGSVVEISSTVVTPFGVRHLSKAHGHGPYDRLHGSNDSDEVLLQGEGEIDESGRITTGLERLGLWGLSWQFINLIPVTLILWILSTSTSIPSTPLLSRIIPPLSPSSPLLALFLFASLSLSRLGLWIFDLTTQQLSQTLIAPTQRSSFAGCEYSLVALFELGNYVMAIVWSRQDQFGWVALVSLMAVGGSTMVYAGWVRTVRGHLVHWERMGRCGGKCGGG</sequence>
<feature type="transmembrane region" description="Helical" evidence="6">
    <location>
        <begin position="463"/>
        <end position="486"/>
    </location>
</feature>
<accession>A0A4Z1FRD4</accession>
<feature type="compositionally biased region" description="Low complexity" evidence="7">
    <location>
        <begin position="32"/>
        <end position="44"/>
    </location>
</feature>
<keyword evidence="3 6" id="KW-0812">Transmembrane</keyword>
<feature type="transmembrane region" description="Helical" evidence="6">
    <location>
        <begin position="271"/>
        <end position="296"/>
    </location>
</feature>
<keyword evidence="2 6" id="KW-0813">Transport</keyword>
<reference evidence="8 9" key="1">
    <citation type="submission" date="2017-12" db="EMBL/GenBank/DDBJ databases">
        <title>Comparative genomics of Botrytis spp.</title>
        <authorList>
            <person name="Valero-Jimenez C.A."/>
            <person name="Tapia P."/>
            <person name="Veloso J."/>
            <person name="Silva-Moreno E."/>
            <person name="Staats M."/>
            <person name="Valdes J.H."/>
            <person name="Van Kan J.A.L."/>
        </authorList>
    </citation>
    <scope>NUCLEOTIDE SEQUENCE [LARGE SCALE GENOMIC DNA]</scope>
    <source>
        <strain evidence="8 9">Bp0003</strain>
    </source>
</reference>
<evidence type="ECO:0000256" key="6">
    <source>
        <dbReference type="RuleBase" id="RU365065"/>
    </source>
</evidence>
<keyword evidence="9" id="KW-1185">Reference proteome</keyword>
<evidence type="ECO:0000256" key="5">
    <source>
        <dbReference type="ARBA" id="ARBA00023136"/>
    </source>
</evidence>
<comment type="function">
    <text evidence="6">May be involved in iron transport and iron homeostasis.</text>
</comment>
<evidence type="ECO:0000256" key="7">
    <source>
        <dbReference type="SAM" id="MobiDB-lite"/>
    </source>
</evidence>
<feature type="transmembrane region" description="Helical" evidence="6">
    <location>
        <begin position="210"/>
        <end position="229"/>
    </location>
</feature>
<dbReference type="PANTHER" id="PTHR11660">
    <property type="entry name" value="SOLUTE CARRIER FAMILY 40 MEMBER"/>
    <property type="match status" value="1"/>
</dbReference>
<comment type="caution">
    <text evidence="8">The sequence shown here is derived from an EMBL/GenBank/DDBJ whole genome shotgun (WGS) entry which is preliminary data.</text>
</comment>
<evidence type="ECO:0000256" key="1">
    <source>
        <dbReference type="ARBA" id="ARBA00004141"/>
    </source>
</evidence>
<evidence type="ECO:0000256" key="3">
    <source>
        <dbReference type="ARBA" id="ARBA00022692"/>
    </source>
</evidence>
<dbReference type="GO" id="GO:0016020">
    <property type="term" value="C:membrane"/>
    <property type="evidence" value="ECO:0007669"/>
    <property type="project" value="UniProtKB-SubCell"/>
</dbReference>
<gene>
    <name evidence="8" type="ORF">BPAE_0080g00430</name>
</gene>
<feature type="transmembrane region" description="Helical" evidence="6">
    <location>
        <begin position="163"/>
        <end position="184"/>
    </location>
</feature>
<organism evidence="8 9">
    <name type="scientific">Botrytis paeoniae</name>
    <dbReference type="NCBI Taxonomy" id="278948"/>
    <lineage>
        <taxon>Eukaryota</taxon>
        <taxon>Fungi</taxon>
        <taxon>Dikarya</taxon>
        <taxon>Ascomycota</taxon>
        <taxon>Pezizomycotina</taxon>
        <taxon>Leotiomycetes</taxon>
        <taxon>Helotiales</taxon>
        <taxon>Sclerotiniaceae</taxon>
        <taxon>Botrytis</taxon>
    </lineage>
</organism>
<proteinExistence type="inferred from homology"/>
<dbReference type="GO" id="GO:0005381">
    <property type="term" value="F:iron ion transmembrane transporter activity"/>
    <property type="evidence" value="ECO:0007669"/>
    <property type="project" value="UniProtKB-UniRule"/>
</dbReference>
<protein>
    <recommendedName>
        <fullName evidence="6">Solute carrier family 40 member</fullName>
    </recommendedName>
</protein>
<keyword evidence="4 6" id="KW-1133">Transmembrane helix</keyword>
<feature type="transmembrane region" description="Helical" evidence="6">
    <location>
        <begin position="577"/>
        <end position="598"/>
    </location>
</feature>
<evidence type="ECO:0000313" key="9">
    <source>
        <dbReference type="Proteomes" id="UP000297910"/>
    </source>
</evidence>
<feature type="transmembrane region" description="Helical" evidence="6">
    <location>
        <begin position="550"/>
        <end position="571"/>
    </location>
</feature>
<feature type="transmembrane region" description="Helical" evidence="6">
    <location>
        <begin position="370"/>
        <end position="391"/>
    </location>
</feature>
<dbReference type="Pfam" id="PF06963">
    <property type="entry name" value="FPN1"/>
    <property type="match status" value="2"/>
</dbReference>
<dbReference type="AlphaFoldDB" id="A0A4Z1FRD4"/>
<evidence type="ECO:0000313" key="8">
    <source>
        <dbReference type="EMBL" id="TGO25452.1"/>
    </source>
</evidence>
<dbReference type="EMBL" id="PQXI01000080">
    <property type="protein sequence ID" value="TGO25452.1"/>
    <property type="molecule type" value="Genomic_DNA"/>
</dbReference>
<evidence type="ECO:0000256" key="4">
    <source>
        <dbReference type="ARBA" id="ARBA00022989"/>
    </source>
</evidence>
<dbReference type="InterPro" id="IPR009716">
    <property type="entry name" value="Ferroportin-1"/>
</dbReference>
<keyword evidence="6" id="KW-0406">Ion transport</keyword>
<comment type="caution">
    <text evidence="6">Lacks conserved residue(s) required for the propagation of feature annotation.</text>
</comment>
<name>A0A4Z1FRD4_9HELO</name>
<keyword evidence="5 6" id="KW-0472">Membrane</keyword>